<evidence type="ECO:0000313" key="2">
    <source>
        <dbReference type="Proteomes" id="UP000254545"/>
    </source>
</evidence>
<dbReference type="AlphaFoldDB" id="A0A7H4MIQ4"/>
<protein>
    <submittedName>
        <fullName evidence="1">Uncharacterized protein</fullName>
    </submittedName>
</protein>
<comment type="caution">
    <text evidence="1">The sequence shown here is derived from an EMBL/GenBank/DDBJ whole genome shotgun (WGS) entry which is preliminary data.</text>
</comment>
<gene>
    <name evidence="1" type="ORF">NCTC9177_04097</name>
</gene>
<reference evidence="1 2" key="1">
    <citation type="submission" date="2018-06" db="EMBL/GenBank/DDBJ databases">
        <authorList>
            <consortium name="Pathogen Informatics"/>
            <person name="Doyle S."/>
        </authorList>
    </citation>
    <scope>NUCLEOTIDE SEQUENCE [LARGE SCALE GENOMIC DNA]</scope>
    <source>
        <strain evidence="1 2">NCTC9177</strain>
    </source>
</reference>
<dbReference type="EMBL" id="UGKR01000003">
    <property type="protein sequence ID" value="STS90204.1"/>
    <property type="molecule type" value="Genomic_DNA"/>
</dbReference>
<organism evidence="1 2">
    <name type="scientific">Klebsiella variicola</name>
    <dbReference type="NCBI Taxonomy" id="244366"/>
    <lineage>
        <taxon>Bacteria</taxon>
        <taxon>Pseudomonadati</taxon>
        <taxon>Pseudomonadota</taxon>
        <taxon>Gammaproteobacteria</taxon>
        <taxon>Enterobacterales</taxon>
        <taxon>Enterobacteriaceae</taxon>
        <taxon>Klebsiella/Raoultella group</taxon>
        <taxon>Klebsiella</taxon>
        <taxon>Klebsiella pneumoniae complex</taxon>
    </lineage>
</organism>
<sequence length="242" mass="26682">MSGQISPRLGNNFPIAKRAFGAAQGFVAFLHCTFATAVCDHNARARLACRTVHPLCKFRCDSGRDFIRQRQQGWVLHIVFSIPVGTRWQASGDRCQRPRQAELRVGHRLRPIVHHIIDQAGEALYLNGAEIRNRPAGLLHDALHAFQRAGQPAAGGISLKATVASVPVTAELIGQPVWRELVGANHPPETLFAIEYIKAAAEALLRHDHRLHGGLRGGRHGIFERQQRPLSPVILVQAGERC</sequence>
<name>A0A7H4MIQ4_KLEVA</name>
<evidence type="ECO:0000313" key="1">
    <source>
        <dbReference type="EMBL" id="STS90204.1"/>
    </source>
</evidence>
<dbReference type="Proteomes" id="UP000254545">
    <property type="component" value="Unassembled WGS sequence"/>
</dbReference>
<accession>A0A7H4MIQ4</accession>
<proteinExistence type="predicted"/>